<evidence type="ECO:0000256" key="1">
    <source>
        <dbReference type="ARBA" id="ARBA00023004"/>
    </source>
</evidence>
<feature type="region of interest" description="Disordered" evidence="2">
    <location>
        <begin position="39"/>
        <end position="58"/>
    </location>
</feature>
<evidence type="ECO:0000256" key="2">
    <source>
        <dbReference type="SAM" id="MobiDB-lite"/>
    </source>
</evidence>
<gene>
    <name evidence="3" type="ORF">IQ782_22150</name>
</gene>
<reference evidence="3 4" key="1">
    <citation type="journal article" date="2021" name="Int. J. Syst. Evol. Microbiol.">
        <title>Salipiger mangrovisoli sp. nov., isolated from mangrove soil and the proposal for the reclassification of Paraphaeobacter pallidus as Salipiger pallidus comb. nov.</title>
        <authorList>
            <person name="Du J."/>
            <person name="Liu Y."/>
            <person name="Pei T."/>
            <person name="Deng M.R."/>
            <person name="Zhu H."/>
        </authorList>
    </citation>
    <scope>NUCLEOTIDE SEQUENCE [LARGE SCALE GENOMIC DNA]</scope>
    <source>
        <strain evidence="3 4">6D45A</strain>
    </source>
</reference>
<keyword evidence="4" id="KW-1185">Reference proteome</keyword>
<proteinExistence type="predicted"/>
<organism evidence="3 4">
    <name type="scientific">Salipiger mangrovisoli</name>
    <dbReference type="NCBI Taxonomy" id="2865933"/>
    <lineage>
        <taxon>Bacteria</taxon>
        <taxon>Pseudomonadati</taxon>
        <taxon>Pseudomonadota</taxon>
        <taxon>Alphaproteobacteria</taxon>
        <taxon>Rhodobacterales</taxon>
        <taxon>Roseobacteraceae</taxon>
        <taxon>Salipiger</taxon>
    </lineage>
</organism>
<sequence length="129" mass="13345">MSNGIDVMGWGVGGLEAESAMFGQPASVAIPEVAGVGRAARRGAGHRPRGHRQDGTGKECLDALLADRGRGGRLPRGDRLFRHADRNGRTGGPGDGIIVRTGQCAALGMRDRPLSVGAHAAHPRPAPVE</sequence>
<feature type="compositionally biased region" description="Basic and acidic residues" evidence="2">
    <location>
        <begin position="72"/>
        <end position="88"/>
    </location>
</feature>
<protein>
    <submittedName>
        <fullName evidence="3">Uncharacterized protein</fullName>
    </submittedName>
</protein>
<evidence type="ECO:0000313" key="3">
    <source>
        <dbReference type="EMBL" id="MBE9639563.1"/>
    </source>
</evidence>
<dbReference type="Gene3D" id="3.30.499.10">
    <property type="entry name" value="Aconitase, domain 3"/>
    <property type="match status" value="1"/>
</dbReference>
<feature type="region of interest" description="Disordered" evidence="2">
    <location>
        <begin position="72"/>
        <end position="98"/>
    </location>
</feature>
<comment type="caution">
    <text evidence="3">The sequence shown here is derived from an EMBL/GenBank/DDBJ whole genome shotgun (WGS) entry which is preliminary data.</text>
</comment>
<dbReference type="InterPro" id="IPR036008">
    <property type="entry name" value="Aconitase_4Fe-4S_dom"/>
</dbReference>
<feature type="compositionally biased region" description="Basic residues" evidence="2">
    <location>
        <begin position="39"/>
        <end position="50"/>
    </location>
</feature>
<dbReference type="SUPFAM" id="SSF53732">
    <property type="entry name" value="Aconitase iron-sulfur domain"/>
    <property type="match status" value="1"/>
</dbReference>
<dbReference type="EMBL" id="JADFFK010000020">
    <property type="protein sequence ID" value="MBE9639563.1"/>
    <property type="molecule type" value="Genomic_DNA"/>
</dbReference>
<dbReference type="Proteomes" id="UP000607796">
    <property type="component" value="Unassembled WGS sequence"/>
</dbReference>
<accession>A0ABR9X7N9</accession>
<evidence type="ECO:0000313" key="4">
    <source>
        <dbReference type="Proteomes" id="UP000607796"/>
    </source>
</evidence>
<name>A0ABR9X7N9_9RHOB</name>
<keyword evidence="1" id="KW-0408">Iron</keyword>
<dbReference type="InterPro" id="IPR015931">
    <property type="entry name" value="Acnase/IPM_dHydase_lsu_aba_1/3"/>
</dbReference>